<dbReference type="Pfam" id="PF04646">
    <property type="entry name" value="DUF604"/>
    <property type="match status" value="1"/>
</dbReference>
<gene>
    <name evidence="2" type="ORF">FCM35_KLT06170</name>
</gene>
<proteinExistence type="predicted"/>
<sequence length="599" mass="67577">MKSRAEGGIIRKCQLLSFQRSDEPGQRRRFWVSSSLCGLVAFSLFSFAYSLFLHRVAFCNLTGRSPSFASAHLTADTDRDMSSLATTDISHIEFGISSSAETWDRQRPYNELWWRPGEMHGYVWLDEEPPADSTWPHTCPPYRVSTLNSSGTGGSIFPPAARIARTIVESYRAVMAEPGSREVRWFVIGDDGTVFFPDNLVAMLNKYNHEEMYYIGSISESVEQTMQHSYSIAYGGAGFVVSRNIAAELAEIMDGCLERYASLYGSDERVQSCISELGVTLTIEPGFHQVDLQDDIYGLLAAHPVAPLLSLNHLGHVKLISPHWVTQVEAAKSLVDVSRHDPSRTLQQTICYEKGPHTNWSVSVSWGHSVQVYPQEVAPKELAKPLMTFRTWRTRNLGPFTFDTRSVDPNRPCELPLIFFLNHARPETGRNGKIVRTITEYSRNMTDNVTSTCKLQSFTEALKVQTVSVYAAKMDPAEWKRAPRRQCCRTRRMRKGKILQVYNGWGQDLTFEFERKRNRPQSWYDCISTEKGTYGSSGAAPQVSPSGWYTTISICMKWSKGMTSSMMGSQSPIKTRKTSQFDLWRAATSSWKAATPVET</sequence>
<dbReference type="OrthoDB" id="421979at2759"/>
<evidence type="ECO:0000256" key="1">
    <source>
        <dbReference type="SAM" id="Phobius"/>
    </source>
</evidence>
<dbReference type="EMBL" id="SWLB01000015">
    <property type="protein sequence ID" value="KAF3329092.1"/>
    <property type="molecule type" value="Genomic_DNA"/>
</dbReference>
<accession>A0A833QY76</accession>
<keyword evidence="1" id="KW-1133">Transmembrane helix</keyword>
<evidence type="ECO:0000313" key="3">
    <source>
        <dbReference type="Proteomes" id="UP000623129"/>
    </source>
</evidence>
<organism evidence="2 3">
    <name type="scientific">Carex littledalei</name>
    <dbReference type="NCBI Taxonomy" id="544730"/>
    <lineage>
        <taxon>Eukaryota</taxon>
        <taxon>Viridiplantae</taxon>
        <taxon>Streptophyta</taxon>
        <taxon>Embryophyta</taxon>
        <taxon>Tracheophyta</taxon>
        <taxon>Spermatophyta</taxon>
        <taxon>Magnoliopsida</taxon>
        <taxon>Liliopsida</taxon>
        <taxon>Poales</taxon>
        <taxon>Cyperaceae</taxon>
        <taxon>Cyperoideae</taxon>
        <taxon>Cariceae</taxon>
        <taxon>Carex</taxon>
        <taxon>Carex subgen. Euthyceras</taxon>
    </lineage>
</organism>
<dbReference type="AlphaFoldDB" id="A0A833QY76"/>
<keyword evidence="1" id="KW-0472">Membrane</keyword>
<reference evidence="2" key="1">
    <citation type="submission" date="2020-01" db="EMBL/GenBank/DDBJ databases">
        <title>Genome sequence of Kobresia littledalei, the first chromosome-level genome in the family Cyperaceae.</title>
        <authorList>
            <person name="Qu G."/>
        </authorList>
    </citation>
    <scope>NUCLEOTIDE SEQUENCE</scope>
    <source>
        <strain evidence="2">C.B.Clarke</strain>
        <tissue evidence="2">Leaf</tissue>
    </source>
</reference>
<dbReference type="Gene3D" id="3.90.550.50">
    <property type="match status" value="1"/>
</dbReference>
<feature type="transmembrane region" description="Helical" evidence="1">
    <location>
        <begin position="30"/>
        <end position="52"/>
    </location>
</feature>
<comment type="caution">
    <text evidence="2">The sequence shown here is derived from an EMBL/GenBank/DDBJ whole genome shotgun (WGS) entry which is preliminary data.</text>
</comment>
<keyword evidence="3" id="KW-1185">Reference proteome</keyword>
<evidence type="ECO:0000313" key="2">
    <source>
        <dbReference type="EMBL" id="KAF3329092.1"/>
    </source>
</evidence>
<name>A0A833QY76_9POAL</name>
<dbReference type="PANTHER" id="PTHR10811">
    <property type="entry name" value="FRINGE-RELATED"/>
    <property type="match status" value="1"/>
</dbReference>
<protein>
    <submittedName>
        <fullName evidence="2">Uncharacterized protein</fullName>
    </submittedName>
</protein>
<dbReference type="InterPro" id="IPR006740">
    <property type="entry name" value="DUF604"/>
</dbReference>
<keyword evidence="1" id="KW-0812">Transmembrane</keyword>
<dbReference type="Proteomes" id="UP000623129">
    <property type="component" value="Unassembled WGS sequence"/>
</dbReference>